<accession>A0ABQ7SE06</accession>
<comment type="caution">
    <text evidence="5">The sequence shown here is derived from an EMBL/GenBank/DDBJ whole genome shotgun (WGS) entry which is preliminary data.</text>
</comment>
<feature type="compositionally biased region" description="Basic and acidic residues" evidence="4">
    <location>
        <begin position="173"/>
        <end position="193"/>
    </location>
</feature>
<keyword evidence="2" id="KW-0378">Hydrolase</keyword>
<dbReference type="PANTHER" id="PTHR17224:SF1">
    <property type="entry name" value="PEPTIDYL-TRNA HYDROLASE"/>
    <property type="match status" value="1"/>
</dbReference>
<reference evidence="5 6" key="1">
    <citation type="journal article" date="2022" name="Gigascience">
        <title>A chromosome-level genome assembly and annotation of the desert horned lizard, Phrynosoma platyrhinos, provides insight into chromosomal rearrangements among reptiles.</title>
        <authorList>
            <person name="Koochekian N."/>
            <person name="Ascanio A."/>
            <person name="Farleigh K."/>
            <person name="Card D.C."/>
            <person name="Schield D.R."/>
            <person name="Castoe T.A."/>
            <person name="Jezkova T."/>
        </authorList>
    </citation>
    <scope>NUCLEOTIDE SEQUENCE [LARGE SCALE GENOMIC DNA]</scope>
    <source>
        <strain evidence="5">NK-2021</strain>
    </source>
</reference>
<evidence type="ECO:0000313" key="5">
    <source>
        <dbReference type="EMBL" id="KAH0615564.1"/>
    </source>
</evidence>
<evidence type="ECO:0000256" key="1">
    <source>
        <dbReference type="ARBA" id="ARBA00022555"/>
    </source>
</evidence>
<evidence type="ECO:0000256" key="2">
    <source>
        <dbReference type="ARBA" id="ARBA00022801"/>
    </source>
</evidence>
<keyword evidence="6" id="KW-1185">Reference proteome</keyword>
<feature type="region of interest" description="Disordered" evidence="4">
    <location>
        <begin position="166"/>
        <end position="193"/>
    </location>
</feature>
<evidence type="ECO:0008006" key="7">
    <source>
        <dbReference type="Google" id="ProtNLM"/>
    </source>
</evidence>
<evidence type="ECO:0000313" key="6">
    <source>
        <dbReference type="Proteomes" id="UP000826234"/>
    </source>
</evidence>
<dbReference type="Pfam" id="PF01195">
    <property type="entry name" value="Pept_tRNA_hydro"/>
    <property type="match status" value="1"/>
</dbReference>
<dbReference type="InterPro" id="IPR001328">
    <property type="entry name" value="Pept_tRNA_hydro"/>
</dbReference>
<dbReference type="PANTHER" id="PTHR17224">
    <property type="entry name" value="PEPTIDYL-TRNA HYDROLASE"/>
    <property type="match status" value="1"/>
</dbReference>
<keyword evidence="3" id="KW-0694">RNA-binding</keyword>
<dbReference type="EMBL" id="JAIPUX010005291">
    <property type="protein sequence ID" value="KAH0615564.1"/>
    <property type="molecule type" value="Genomic_DNA"/>
</dbReference>
<sequence length="193" mass="21763">MHHPKDELRTAGKRVLVAGLGNYSMRGTRHSVGMAVLNHLANKFNVGNQWETDRQCHADIAIARLGDVELVLMKPRRFMNVNGLSIAGAMETYKLGVENIYLVHDDLDKPLGKSMVRLRVGIGRPVGEISVDHYVLSRFTISEQKILPHVFEKATEMLLRHIQQNYSNQKDPATSEKKEAAKAPLKTETHNHH</sequence>
<dbReference type="Proteomes" id="UP000826234">
    <property type="component" value="Unassembled WGS sequence"/>
</dbReference>
<evidence type="ECO:0000256" key="3">
    <source>
        <dbReference type="ARBA" id="ARBA00022884"/>
    </source>
</evidence>
<gene>
    <name evidence="5" type="ORF">JD844_005005</name>
</gene>
<dbReference type="SUPFAM" id="SSF53178">
    <property type="entry name" value="Peptidyl-tRNA hydrolase-like"/>
    <property type="match status" value="1"/>
</dbReference>
<name>A0ABQ7SE06_PHRPL</name>
<keyword evidence="1" id="KW-0820">tRNA-binding</keyword>
<proteinExistence type="predicted"/>
<protein>
    <recommendedName>
        <fullName evidence="7">Peptidyl-tRNA hydrolase</fullName>
    </recommendedName>
</protein>
<dbReference type="InterPro" id="IPR036416">
    <property type="entry name" value="Pept_tRNA_hydro_sf"/>
</dbReference>
<dbReference type="Gene3D" id="3.40.50.1470">
    <property type="entry name" value="Peptidyl-tRNA hydrolase"/>
    <property type="match status" value="2"/>
</dbReference>
<organism evidence="5 6">
    <name type="scientific">Phrynosoma platyrhinos</name>
    <name type="common">Desert horned lizard</name>
    <dbReference type="NCBI Taxonomy" id="52577"/>
    <lineage>
        <taxon>Eukaryota</taxon>
        <taxon>Metazoa</taxon>
        <taxon>Chordata</taxon>
        <taxon>Craniata</taxon>
        <taxon>Vertebrata</taxon>
        <taxon>Euteleostomi</taxon>
        <taxon>Lepidosauria</taxon>
        <taxon>Squamata</taxon>
        <taxon>Bifurcata</taxon>
        <taxon>Unidentata</taxon>
        <taxon>Episquamata</taxon>
        <taxon>Toxicofera</taxon>
        <taxon>Iguania</taxon>
        <taxon>Phrynosomatidae</taxon>
        <taxon>Phrynosomatinae</taxon>
        <taxon>Phrynosoma</taxon>
    </lineage>
</organism>
<evidence type="ECO:0000256" key="4">
    <source>
        <dbReference type="SAM" id="MobiDB-lite"/>
    </source>
</evidence>